<feature type="domain" description="Orotidine 5'-phosphate decarboxylase" evidence="8">
    <location>
        <begin position="30"/>
        <end position="261"/>
    </location>
</feature>
<evidence type="ECO:0000256" key="1">
    <source>
        <dbReference type="ARBA" id="ARBA00004861"/>
    </source>
</evidence>
<comment type="caution">
    <text evidence="9">The sequence shown here is derived from an EMBL/GenBank/DDBJ whole genome shotgun (WGS) entry which is preliminary data.</text>
</comment>
<reference evidence="9" key="1">
    <citation type="journal article" date="2014" name="Int. J. Syst. Evol. Microbiol.">
        <title>Complete genome sequence of Corynebacterium casei LMG S-19264T (=DSM 44701T), isolated from a smear-ripened cheese.</title>
        <authorList>
            <consortium name="US DOE Joint Genome Institute (JGI-PGF)"/>
            <person name="Walter F."/>
            <person name="Albersmeier A."/>
            <person name="Kalinowski J."/>
            <person name="Ruckert C."/>
        </authorList>
    </citation>
    <scope>NUCLEOTIDE SEQUENCE</scope>
    <source>
        <strain evidence="9">KCTC 12988</strain>
    </source>
</reference>
<dbReference type="PANTHER" id="PTHR43375">
    <property type="entry name" value="OROTIDINE 5'-PHOSPHATE DECARBOXYLASE"/>
    <property type="match status" value="1"/>
</dbReference>
<reference evidence="9" key="2">
    <citation type="submission" date="2020-09" db="EMBL/GenBank/DDBJ databases">
        <authorList>
            <person name="Sun Q."/>
            <person name="Kim S."/>
        </authorList>
    </citation>
    <scope>NUCLEOTIDE SEQUENCE</scope>
    <source>
        <strain evidence="9">KCTC 12988</strain>
    </source>
</reference>
<evidence type="ECO:0000256" key="3">
    <source>
        <dbReference type="ARBA" id="ARBA00022793"/>
    </source>
</evidence>
<dbReference type="Gene3D" id="3.20.20.70">
    <property type="entry name" value="Aldolase class I"/>
    <property type="match status" value="1"/>
</dbReference>
<keyword evidence="5" id="KW-0456">Lyase</keyword>
<dbReference type="SMART" id="SM00934">
    <property type="entry name" value="OMPdecase"/>
    <property type="match status" value="1"/>
</dbReference>
<evidence type="ECO:0000313" key="10">
    <source>
        <dbReference type="Proteomes" id="UP000644507"/>
    </source>
</evidence>
<evidence type="ECO:0000256" key="2">
    <source>
        <dbReference type="ARBA" id="ARBA00008847"/>
    </source>
</evidence>
<keyword evidence="3" id="KW-0210">Decarboxylase</keyword>
<dbReference type="InterPro" id="IPR013785">
    <property type="entry name" value="Aldolase_TIM"/>
</dbReference>
<comment type="pathway">
    <text evidence="1">Pyrimidine metabolism; UMP biosynthesis via de novo pathway; UMP from orotate: step 2/2.</text>
</comment>
<keyword evidence="10" id="KW-1185">Reference proteome</keyword>
<evidence type="ECO:0000256" key="5">
    <source>
        <dbReference type="ARBA" id="ARBA00023239"/>
    </source>
</evidence>
<proteinExistence type="inferred from homology"/>
<dbReference type="Pfam" id="PF00215">
    <property type="entry name" value="OMPdecase"/>
    <property type="match status" value="1"/>
</dbReference>
<gene>
    <name evidence="9" type="primary">pyrF</name>
    <name evidence="9" type="ORF">GCM10007100_14680</name>
</gene>
<dbReference type="SUPFAM" id="SSF51366">
    <property type="entry name" value="Ribulose-phoshate binding barrel"/>
    <property type="match status" value="1"/>
</dbReference>
<dbReference type="EMBL" id="BMXI01000005">
    <property type="protein sequence ID" value="GHC49807.1"/>
    <property type="molecule type" value="Genomic_DNA"/>
</dbReference>
<dbReference type="NCBIfam" id="TIGR02127">
    <property type="entry name" value="pyrF_sub2"/>
    <property type="match status" value="1"/>
</dbReference>
<name>A0A918WIN4_9BACT</name>
<dbReference type="Proteomes" id="UP000644507">
    <property type="component" value="Unassembled WGS sequence"/>
</dbReference>
<dbReference type="EC" id="4.1.1.23" evidence="7"/>
<organism evidence="9 10">
    <name type="scientific">Roseibacillus persicicus</name>
    <dbReference type="NCBI Taxonomy" id="454148"/>
    <lineage>
        <taxon>Bacteria</taxon>
        <taxon>Pseudomonadati</taxon>
        <taxon>Verrucomicrobiota</taxon>
        <taxon>Verrucomicrobiia</taxon>
        <taxon>Verrucomicrobiales</taxon>
        <taxon>Verrucomicrobiaceae</taxon>
        <taxon>Roseibacillus</taxon>
    </lineage>
</organism>
<evidence type="ECO:0000313" key="9">
    <source>
        <dbReference type="EMBL" id="GHC49807.1"/>
    </source>
</evidence>
<accession>A0A918WIN4</accession>
<protein>
    <recommendedName>
        <fullName evidence="7">Orotidine-5'-phosphate decarboxylase</fullName>
        <ecNumber evidence="7">4.1.1.23</ecNumber>
    </recommendedName>
</protein>
<dbReference type="PANTHER" id="PTHR43375:SF1">
    <property type="entry name" value="OROTIDINE 5'-PHOSPHATE DECARBOXYLASE"/>
    <property type="match status" value="1"/>
</dbReference>
<keyword evidence="4" id="KW-0665">Pyrimidine biosynthesis</keyword>
<comment type="similarity">
    <text evidence="2">Belongs to the OMP decarboxylase family. Type 2 subfamily.</text>
</comment>
<dbReference type="GO" id="GO:0006207">
    <property type="term" value="P:'de novo' pyrimidine nucleobase biosynthetic process"/>
    <property type="evidence" value="ECO:0007669"/>
    <property type="project" value="InterPro"/>
</dbReference>
<evidence type="ECO:0000256" key="4">
    <source>
        <dbReference type="ARBA" id="ARBA00022975"/>
    </source>
</evidence>
<dbReference type="AlphaFoldDB" id="A0A918WIN4"/>
<dbReference type="GO" id="GO:0009220">
    <property type="term" value="P:pyrimidine ribonucleotide biosynthetic process"/>
    <property type="evidence" value="ECO:0007669"/>
    <property type="project" value="UniProtKB-UniRule"/>
</dbReference>
<dbReference type="InterPro" id="IPR011995">
    <property type="entry name" value="OMPdecase_type-2"/>
</dbReference>
<dbReference type="GO" id="GO:0004590">
    <property type="term" value="F:orotidine-5'-phosphate decarboxylase activity"/>
    <property type="evidence" value="ECO:0007669"/>
    <property type="project" value="UniProtKB-UniRule"/>
</dbReference>
<evidence type="ECO:0000259" key="8">
    <source>
        <dbReference type="SMART" id="SM00934"/>
    </source>
</evidence>
<dbReference type="InterPro" id="IPR011060">
    <property type="entry name" value="RibuloseP-bd_barrel"/>
</dbReference>
<comment type="catalytic activity">
    <reaction evidence="6">
        <text>orotidine 5'-phosphate + H(+) = UMP + CO2</text>
        <dbReference type="Rhea" id="RHEA:11596"/>
        <dbReference type="ChEBI" id="CHEBI:15378"/>
        <dbReference type="ChEBI" id="CHEBI:16526"/>
        <dbReference type="ChEBI" id="CHEBI:57538"/>
        <dbReference type="ChEBI" id="CHEBI:57865"/>
        <dbReference type="EC" id="4.1.1.23"/>
    </reaction>
</comment>
<evidence type="ECO:0000256" key="6">
    <source>
        <dbReference type="ARBA" id="ARBA00049157"/>
    </source>
</evidence>
<evidence type="ECO:0000256" key="7">
    <source>
        <dbReference type="NCBIfam" id="TIGR02127"/>
    </source>
</evidence>
<sequence length="276" mass="30102">MRPSWFKTSRSDLPMTFLEKLTARTAAVGNLCIGLDPRVENHHNRINEVEDYLVRLIEDTAPHAAAFKPNSAYFESLGSEGFAMLERTVARIPSEIPIVLDVKRSDIGETQRRYAIACFEHLRADAVTLNPFMGYDSIEPFLDYPGGKGLYLLALTSNSGSADFQRLEVAGEPLYQKVASFAERARSQNRPSSVGLVVGLTNAGTDVLERIPDIPLLIPGLGAQGGDLASLASSNRLAPNLINVSRGIIYPGEGKTPADMAEHYRQEIATALSKQS</sequence>
<dbReference type="CDD" id="cd04725">
    <property type="entry name" value="OMP_decarboxylase_like"/>
    <property type="match status" value="1"/>
</dbReference>
<dbReference type="InterPro" id="IPR001754">
    <property type="entry name" value="OMPdeCOase_dom"/>
</dbReference>